<dbReference type="AlphaFoldDB" id="A0AAW7X4Q5"/>
<dbReference type="Pfam" id="PF04351">
    <property type="entry name" value="PilP"/>
    <property type="match status" value="1"/>
</dbReference>
<proteinExistence type="predicted"/>
<dbReference type="RefSeq" id="WP_303492503.1">
    <property type="nucleotide sequence ID" value="NZ_JAUOPB010000005.1"/>
</dbReference>
<accession>A0AAW7X4Q5</accession>
<protein>
    <submittedName>
        <fullName evidence="1">Pilus assembly protein PilP</fullName>
    </submittedName>
</protein>
<dbReference type="InterPro" id="IPR007446">
    <property type="entry name" value="PilP"/>
</dbReference>
<comment type="caution">
    <text evidence="1">The sequence shown here is derived from an EMBL/GenBank/DDBJ whole genome shotgun (WGS) entry which is preliminary data.</text>
</comment>
<organism evidence="1 2">
    <name type="scientific">Saccharophagus degradans</name>
    <dbReference type="NCBI Taxonomy" id="86304"/>
    <lineage>
        <taxon>Bacteria</taxon>
        <taxon>Pseudomonadati</taxon>
        <taxon>Pseudomonadota</taxon>
        <taxon>Gammaproteobacteria</taxon>
        <taxon>Cellvibrionales</taxon>
        <taxon>Cellvibrionaceae</taxon>
        <taxon>Saccharophagus</taxon>
    </lineage>
</organism>
<sequence length="179" mass="19926">MSYLQFSKNLLLWCCVALVYGCGGASDHSELKSYVQSVKARPAKAVEPLPLFRPYESFVYSAAAERSPFDRPVDVAQRVYGRSGSDVKPDMNREKEYLESYELGELNMVGTLTKSGKLWALIADPTGFVTRVAEGNYIGKNHGRITSTAQTQIELLEIVSDGLEGWIERPRILALSEKD</sequence>
<evidence type="ECO:0000313" key="1">
    <source>
        <dbReference type="EMBL" id="MDO6422522.1"/>
    </source>
</evidence>
<dbReference type="Gene3D" id="2.30.30.830">
    <property type="match status" value="1"/>
</dbReference>
<evidence type="ECO:0000313" key="2">
    <source>
        <dbReference type="Proteomes" id="UP001169760"/>
    </source>
</evidence>
<dbReference type="EMBL" id="JAUOPB010000005">
    <property type="protein sequence ID" value="MDO6422522.1"/>
    <property type="molecule type" value="Genomic_DNA"/>
</dbReference>
<gene>
    <name evidence="1" type="ORF">Q4521_08565</name>
</gene>
<dbReference type="PIRSF" id="PIRSF016481">
    <property type="entry name" value="Pilus_assembly_PilP"/>
    <property type="match status" value="1"/>
</dbReference>
<reference evidence="1" key="1">
    <citation type="submission" date="2023-07" db="EMBL/GenBank/DDBJ databases">
        <title>Genome content predicts the carbon catabolic preferences of heterotrophic bacteria.</title>
        <authorList>
            <person name="Gralka M."/>
        </authorList>
    </citation>
    <scope>NUCLEOTIDE SEQUENCE</scope>
    <source>
        <strain evidence="1">I3M17_2</strain>
    </source>
</reference>
<name>A0AAW7X4Q5_9GAMM</name>
<dbReference type="Proteomes" id="UP001169760">
    <property type="component" value="Unassembled WGS sequence"/>
</dbReference>